<evidence type="ECO:0000256" key="2">
    <source>
        <dbReference type="SAM" id="Phobius"/>
    </source>
</evidence>
<keyword evidence="2" id="KW-1133">Transmembrane helix</keyword>
<protein>
    <submittedName>
        <fullName evidence="3">Uncharacterized protein</fullName>
    </submittedName>
</protein>
<evidence type="ECO:0000313" key="4">
    <source>
        <dbReference type="Proteomes" id="UP001153954"/>
    </source>
</evidence>
<reference evidence="3" key="1">
    <citation type="submission" date="2022-03" db="EMBL/GenBank/DDBJ databases">
        <authorList>
            <person name="Tunstrom K."/>
        </authorList>
    </citation>
    <scope>NUCLEOTIDE SEQUENCE</scope>
</reference>
<dbReference type="Proteomes" id="UP001153954">
    <property type="component" value="Unassembled WGS sequence"/>
</dbReference>
<feature type="region of interest" description="Disordered" evidence="1">
    <location>
        <begin position="49"/>
        <end position="91"/>
    </location>
</feature>
<dbReference type="AlphaFoldDB" id="A0AAU9TU97"/>
<keyword evidence="2" id="KW-0812">Transmembrane</keyword>
<dbReference type="EMBL" id="CAKOGL010000008">
    <property type="protein sequence ID" value="CAH2089376.1"/>
    <property type="molecule type" value="Genomic_DNA"/>
</dbReference>
<accession>A0AAU9TU97</accession>
<organism evidence="3 4">
    <name type="scientific">Euphydryas editha</name>
    <name type="common">Edith's checkerspot</name>
    <dbReference type="NCBI Taxonomy" id="104508"/>
    <lineage>
        <taxon>Eukaryota</taxon>
        <taxon>Metazoa</taxon>
        <taxon>Ecdysozoa</taxon>
        <taxon>Arthropoda</taxon>
        <taxon>Hexapoda</taxon>
        <taxon>Insecta</taxon>
        <taxon>Pterygota</taxon>
        <taxon>Neoptera</taxon>
        <taxon>Endopterygota</taxon>
        <taxon>Lepidoptera</taxon>
        <taxon>Glossata</taxon>
        <taxon>Ditrysia</taxon>
        <taxon>Papilionoidea</taxon>
        <taxon>Nymphalidae</taxon>
        <taxon>Nymphalinae</taxon>
        <taxon>Euphydryas</taxon>
    </lineage>
</organism>
<keyword evidence="4" id="KW-1185">Reference proteome</keyword>
<gene>
    <name evidence="3" type="ORF">EEDITHA_LOCUS5436</name>
</gene>
<name>A0AAU9TU97_EUPED</name>
<sequence>MLGQLSHQDTGVIDRYASIGGEQMFILFFYNLICLCVLVLSTAVLCEDPPSTKAPEHPKALDHHSVTNSTKMPEQAETPDGKPLTNFNENN</sequence>
<evidence type="ECO:0000256" key="1">
    <source>
        <dbReference type="SAM" id="MobiDB-lite"/>
    </source>
</evidence>
<feature type="compositionally biased region" description="Basic and acidic residues" evidence="1">
    <location>
        <begin position="54"/>
        <end position="65"/>
    </location>
</feature>
<keyword evidence="2" id="KW-0472">Membrane</keyword>
<feature type="transmembrane region" description="Helical" evidence="2">
    <location>
        <begin position="25"/>
        <end position="45"/>
    </location>
</feature>
<evidence type="ECO:0000313" key="3">
    <source>
        <dbReference type="EMBL" id="CAH2089376.1"/>
    </source>
</evidence>
<proteinExistence type="predicted"/>
<comment type="caution">
    <text evidence="3">The sequence shown here is derived from an EMBL/GenBank/DDBJ whole genome shotgun (WGS) entry which is preliminary data.</text>
</comment>